<dbReference type="AlphaFoldDB" id="A0A452R2Z7"/>
<dbReference type="Ensembl" id="ENSUAMT00000014187.1">
    <property type="protein sequence ID" value="ENSUAMP00000012629.1"/>
    <property type="gene ID" value="ENSUAMG00000010222.1"/>
</dbReference>
<name>A0A452R2Z7_URSAM</name>
<dbReference type="Gene3D" id="3.30.70.3270">
    <property type="match status" value="1"/>
</dbReference>
<dbReference type="GO" id="GO:0016020">
    <property type="term" value="C:membrane"/>
    <property type="evidence" value="ECO:0007669"/>
    <property type="project" value="InterPro"/>
</dbReference>
<accession>A0A452R2Z7</accession>
<dbReference type="PANTHER" id="PTHR10849">
    <property type="entry name" value="NADH DEHYDROGENASE UBIQUINONE IRON-SULFUR PROTEIN 8, MITOCHONDRIAL"/>
    <property type="match status" value="1"/>
</dbReference>
<proteinExistence type="predicted"/>
<evidence type="ECO:0000313" key="3">
    <source>
        <dbReference type="Ensembl" id="ENSUAMP00000012629.1"/>
    </source>
</evidence>
<dbReference type="GeneTree" id="ENSGT00390000003049"/>
<evidence type="ECO:0000313" key="4">
    <source>
        <dbReference type="Proteomes" id="UP000291022"/>
    </source>
</evidence>
<protein>
    <submittedName>
        <fullName evidence="3">Uncharacterized protein</fullName>
    </submittedName>
</protein>
<dbReference type="Proteomes" id="UP000291022">
    <property type="component" value="Unassembled WGS sequence"/>
</dbReference>
<reference evidence="3" key="2">
    <citation type="submission" date="2025-08" db="UniProtKB">
        <authorList>
            <consortium name="Ensembl"/>
        </authorList>
    </citation>
    <scope>IDENTIFICATION</scope>
</reference>
<dbReference type="STRING" id="9643.ENSUAMP00000012629"/>
<dbReference type="GO" id="GO:0005739">
    <property type="term" value="C:mitochondrion"/>
    <property type="evidence" value="ECO:0007669"/>
    <property type="project" value="GOC"/>
</dbReference>
<evidence type="ECO:0000256" key="1">
    <source>
        <dbReference type="ARBA" id="ARBA00001966"/>
    </source>
</evidence>
<dbReference type="PANTHER" id="PTHR10849:SF20">
    <property type="entry name" value="NADH DEHYDROGENASE [UBIQUINONE] IRON-SULFUR PROTEIN 8, MITOCHONDRIAL"/>
    <property type="match status" value="1"/>
</dbReference>
<dbReference type="GO" id="GO:0003954">
    <property type="term" value="F:NADH dehydrogenase activity"/>
    <property type="evidence" value="ECO:0007669"/>
    <property type="project" value="TreeGrafter"/>
</dbReference>
<feature type="region of interest" description="Disordered" evidence="2">
    <location>
        <begin position="1"/>
        <end position="20"/>
    </location>
</feature>
<dbReference type="InterPro" id="IPR010226">
    <property type="entry name" value="NADH_quinone_OxRdtase_chainI"/>
</dbReference>
<dbReference type="GO" id="GO:0006120">
    <property type="term" value="P:mitochondrial electron transport, NADH to ubiquinone"/>
    <property type="evidence" value="ECO:0007669"/>
    <property type="project" value="TreeGrafter"/>
</dbReference>
<organism evidence="3 4">
    <name type="scientific">Ursus americanus</name>
    <name type="common">American black bear</name>
    <name type="synonym">Euarctos americanus</name>
    <dbReference type="NCBI Taxonomy" id="9643"/>
    <lineage>
        <taxon>Eukaryota</taxon>
        <taxon>Metazoa</taxon>
        <taxon>Chordata</taxon>
        <taxon>Craniata</taxon>
        <taxon>Vertebrata</taxon>
        <taxon>Euteleostomi</taxon>
        <taxon>Mammalia</taxon>
        <taxon>Eutheria</taxon>
        <taxon>Laurasiatheria</taxon>
        <taxon>Carnivora</taxon>
        <taxon>Caniformia</taxon>
        <taxon>Ursidae</taxon>
        <taxon>Ursus</taxon>
    </lineage>
</organism>
<dbReference type="GO" id="GO:0051539">
    <property type="term" value="F:4 iron, 4 sulfur cluster binding"/>
    <property type="evidence" value="ECO:0007669"/>
    <property type="project" value="InterPro"/>
</dbReference>
<comment type="cofactor">
    <cofactor evidence="1">
        <name>[4Fe-4S] cluster</name>
        <dbReference type="ChEBI" id="CHEBI:49883"/>
    </cofactor>
</comment>
<dbReference type="GO" id="GO:0032981">
    <property type="term" value="P:mitochondrial respiratory chain complex I assembly"/>
    <property type="evidence" value="ECO:0007669"/>
    <property type="project" value="TreeGrafter"/>
</dbReference>
<reference evidence="4" key="1">
    <citation type="submission" date="2016-06" db="EMBL/GenBank/DDBJ databases">
        <title>De novo assembly and RNA-Seq shows season-dependent expression and editing in black bear kidneys.</title>
        <authorList>
            <person name="Korstanje R."/>
            <person name="Srivastava A."/>
            <person name="Sarsani V.K."/>
            <person name="Sheehan S.M."/>
            <person name="Seger R.L."/>
            <person name="Barter M.E."/>
            <person name="Lindqvist C."/>
            <person name="Brody L.C."/>
            <person name="Mullikin J.C."/>
        </authorList>
    </citation>
    <scope>NUCLEOTIDE SEQUENCE [LARGE SCALE GENOMIC DNA]</scope>
</reference>
<keyword evidence="4" id="KW-1185">Reference proteome</keyword>
<reference evidence="3" key="3">
    <citation type="submission" date="2025-09" db="UniProtKB">
        <authorList>
            <consortium name="Ensembl"/>
        </authorList>
    </citation>
    <scope>IDENTIFICATION</scope>
</reference>
<evidence type="ECO:0000256" key="2">
    <source>
        <dbReference type="SAM" id="MobiDB-lite"/>
    </source>
</evidence>
<sequence>PRVLGSSPASGALFSGKPASPPPSALLHAVCSGHPTYKFLNTQEPAMDVKSVTDRAAQTLLWTELIRGLGRVLSDLLREIATINYPPEKGPLGPCFHGEHALHHHPSIMGRGEERCIMGQLCQVLCPYKAITSETHVTRRTTHYDIDKEARPVDRIVEGPNLKFSTETQEELFYNEETRLNNKAEGEAEITANIQAHHLYRCCPPTRCIAL</sequence>